<protein>
    <submittedName>
        <fullName evidence="1">Uncharacterized protein</fullName>
    </submittedName>
</protein>
<evidence type="ECO:0000313" key="2">
    <source>
        <dbReference type="Proteomes" id="UP000499080"/>
    </source>
</evidence>
<dbReference type="GO" id="GO:0003676">
    <property type="term" value="F:nucleic acid binding"/>
    <property type="evidence" value="ECO:0007669"/>
    <property type="project" value="InterPro"/>
</dbReference>
<dbReference type="InterPro" id="IPR036397">
    <property type="entry name" value="RNaseH_sf"/>
</dbReference>
<comment type="caution">
    <text evidence="1">The sequence shown here is derived from an EMBL/GenBank/DDBJ whole genome shotgun (WGS) entry which is preliminary data.</text>
</comment>
<dbReference type="SUPFAM" id="SSF53098">
    <property type="entry name" value="Ribonuclease H-like"/>
    <property type="match status" value="1"/>
</dbReference>
<accession>A0A4Y2G8N9</accession>
<proteinExistence type="predicted"/>
<organism evidence="1 2">
    <name type="scientific">Araneus ventricosus</name>
    <name type="common">Orbweaver spider</name>
    <name type="synonym">Epeira ventricosa</name>
    <dbReference type="NCBI Taxonomy" id="182803"/>
    <lineage>
        <taxon>Eukaryota</taxon>
        <taxon>Metazoa</taxon>
        <taxon>Ecdysozoa</taxon>
        <taxon>Arthropoda</taxon>
        <taxon>Chelicerata</taxon>
        <taxon>Arachnida</taxon>
        <taxon>Araneae</taxon>
        <taxon>Araneomorphae</taxon>
        <taxon>Entelegynae</taxon>
        <taxon>Araneoidea</taxon>
        <taxon>Araneidae</taxon>
        <taxon>Araneus</taxon>
    </lineage>
</organism>
<dbReference type="Proteomes" id="UP000499080">
    <property type="component" value="Unassembled WGS sequence"/>
</dbReference>
<reference evidence="1 2" key="1">
    <citation type="journal article" date="2019" name="Sci. Rep.">
        <title>Orb-weaving spider Araneus ventricosus genome elucidates the spidroin gene catalogue.</title>
        <authorList>
            <person name="Kono N."/>
            <person name="Nakamura H."/>
            <person name="Ohtoshi R."/>
            <person name="Moran D.A.P."/>
            <person name="Shinohara A."/>
            <person name="Yoshida Y."/>
            <person name="Fujiwara M."/>
            <person name="Mori M."/>
            <person name="Tomita M."/>
            <person name="Arakawa K."/>
        </authorList>
    </citation>
    <scope>NUCLEOTIDE SEQUENCE [LARGE SCALE GENOMIC DNA]</scope>
</reference>
<dbReference type="PANTHER" id="PTHR47331">
    <property type="entry name" value="PHD-TYPE DOMAIN-CONTAINING PROTEIN"/>
    <property type="match status" value="1"/>
</dbReference>
<sequence length="116" mass="13190">MIVLSRCIRCKRCTTKKIESIPAPLSEECVREALVFEITGVDLAGRLHLRDGKKAWILVFTCAVYRAIHLELIQNLSTNGFLLGFRRFITRRGWLKTMYSYKGTNFAGANKSDGFS</sequence>
<evidence type="ECO:0000313" key="1">
    <source>
        <dbReference type="EMBL" id="GBM49075.1"/>
    </source>
</evidence>
<keyword evidence="2" id="KW-1185">Reference proteome</keyword>
<dbReference type="EMBL" id="BGPR01001239">
    <property type="protein sequence ID" value="GBM49075.1"/>
    <property type="molecule type" value="Genomic_DNA"/>
</dbReference>
<dbReference type="InterPro" id="IPR012337">
    <property type="entry name" value="RNaseH-like_sf"/>
</dbReference>
<dbReference type="PANTHER" id="PTHR47331:SF2">
    <property type="match status" value="1"/>
</dbReference>
<dbReference type="OrthoDB" id="8958038at2759"/>
<dbReference type="AlphaFoldDB" id="A0A4Y2G8N9"/>
<dbReference type="Gene3D" id="3.30.420.10">
    <property type="entry name" value="Ribonuclease H-like superfamily/Ribonuclease H"/>
    <property type="match status" value="1"/>
</dbReference>
<name>A0A4Y2G8N9_ARAVE</name>
<gene>
    <name evidence="1" type="ORF">AVEN_266436_1</name>
</gene>